<dbReference type="GO" id="GO:0016032">
    <property type="term" value="P:viral process"/>
    <property type="evidence" value="ECO:0007669"/>
    <property type="project" value="InterPro"/>
</dbReference>
<evidence type="ECO:0000313" key="18">
    <source>
        <dbReference type="Proteomes" id="UP000269221"/>
    </source>
</evidence>
<feature type="compositionally biased region" description="Pro residues" evidence="13">
    <location>
        <begin position="145"/>
        <end position="155"/>
    </location>
</feature>
<dbReference type="InterPro" id="IPR003308">
    <property type="entry name" value="Integrase_Zn-bd_dom_N"/>
</dbReference>
<dbReference type="PANTHER" id="PTHR41694:SF3">
    <property type="entry name" value="RNA-DIRECTED DNA POLYMERASE-RELATED"/>
    <property type="match status" value="1"/>
</dbReference>
<evidence type="ECO:0000256" key="12">
    <source>
        <dbReference type="PROSITE-ProRule" id="PRU00450"/>
    </source>
</evidence>
<name>A0A3M0L5X0_HIRRU</name>
<evidence type="ECO:0000259" key="16">
    <source>
        <dbReference type="PROSITE" id="PS50879"/>
    </source>
</evidence>
<dbReference type="Gene3D" id="3.30.420.10">
    <property type="entry name" value="Ribonuclease H-like superfamily/Ribonuclease H"/>
    <property type="match status" value="1"/>
</dbReference>
<dbReference type="Pfam" id="PF00607">
    <property type="entry name" value="Gag_p24"/>
    <property type="match status" value="1"/>
</dbReference>
<feature type="region of interest" description="Disordered" evidence="13">
    <location>
        <begin position="118"/>
        <end position="157"/>
    </location>
</feature>
<dbReference type="Pfam" id="PF02022">
    <property type="entry name" value="Integrase_Zn"/>
    <property type="match status" value="1"/>
</dbReference>
<comment type="similarity">
    <text evidence="1">Belongs to the beta type-B retroviral polymerase family. HERV class-II K(HML-2) pol subfamily.</text>
</comment>
<dbReference type="InterPro" id="IPR008919">
    <property type="entry name" value="Retrov_capsid_N"/>
</dbReference>
<keyword evidence="5" id="KW-0540">Nuclease</keyword>
<evidence type="ECO:0000259" key="14">
    <source>
        <dbReference type="PROSITE" id="PS50876"/>
    </source>
</evidence>
<dbReference type="InterPro" id="IPR008916">
    <property type="entry name" value="Retrov_capsid_C"/>
</dbReference>
<dbReference type="Pfam" id="PF00078">
    <property type="entry name" value="RVT_1"/>
    <property type="match status" value="1"/>
</dbReference>
<evidence type="ECO:0000256" key="3">
    <source>
        <dbReference type="ARBA" id="ARBA00022679"/>
    </source>
</evidence>
<dbReference type="GO" id="GO:0003677">
    <property type="term" value="F:DNA binding"/>
    <property type="evidence" value="ECO:0007669"/>
    <property type="project" value="UniProtKB-KW"/>
</dbReference>
<dbReference type="GO" id="GO:0035613">
    <property type="term" value="F:RNA stem-loop binding"/>
    <property type="evidence" value="ECO:0007669"/>
    <property type="project" value="TreeGrafter"/>
</dbReference>
<proteinExistence type="inferred from homology"/>
<feature type="compositionally biased region" description="Pro residues" evidence="13">
    <location>
        <begin position="125"/>
        <end position="138"/>
    </location>
</feature>
<gene>
    <name evidence="17" type="ORF">DUI87_01555</name>
</gene>
<evidence type="ECO:0000256" key="4">
    <source>
        <dbReference type="ARBA" id="ARBA00022695"/>
    </source>
</evidence>
<keyword evidence="6" id="KW-0479">Metal-binding</keyword>
<dbReference type="SUPFAM" id="SSF46919">
    <property type="entry name" value="N-terminal Zn binding domain of HIV integrase"/>
    <property type="match status" value="1"/>
</dbReference>
<evidence type="ECO:0000256" key="11">
    <source>
        <dbReference type="ARBA" id="ARBA00023268"/>
    </source>
</evidence>
<dbReference type="Gene3D" id="1.10.1200.30">
    <property type="match status" value="1"/>
</dbReference>
<keyword evidence="9" id="KW-0695">RNA-directed DNA polymerase</keyword>
<dbReference type="PANTHER" id="PTHR41694">
    <property type="entry name" value="ENDOGENOUS RETROVIRUS GROUP K MEMBER POL PROTEIN"/>
    <property type="match status" value="1"/>
</dbReference>
<keyword evidence="10" id="KW-0238">DNA-binding</keyword>
<keyword evidence="12" id="KW-0863">Zinc-finger</keyword>
<evidence type="ECO:0000256" key="9">
    <source>
        <dbReference type="ARBA" id="ARBA00022918"/>
    </source>
</evidence>
<dbReference type="EMBL" id="QRBI01000093">
    <property type="protein sequence ID" value="RMC20703.1"/>
    <property type="molecule type" value="Genomic_DNA"/>
</dbReference>
<dbReference type="AlphaFoldDB" id="A0A3M0L5X0"/>
<dbReference type="GO" id="GO:0004190">
    <property type="term" value="F:aspartic-type endopeptidase activity"/>
    <property type="evidence" value="ECO:0007669"/>
    <property type="project" value="UniProtKB-KW"/>
</dbReference>
<dbReference type="GO" id="GO:0003964">
    <property type="term" value="F:RNA-directed DNA polymerase activity"/>
    <property type="evidence" value="ECO:0007669"/>
    <property type="project" value="UniProtKB-KW"/>
</dbReference>
<keyword evidence="8" id="KW-0378">Hydrolase</keyword>
<evidence type="ECO:0000256" key="13">
    <source>
        <dbReference type="SAM" id="MobiDB-lite"/>
    </source>
</evidence>
<dbReference type="EC" id="3.1.26.4" evidence="2"/>
<keyword evidence="7" id="KW-0255">Endonuclease</keyword>
<dbReference type="PROSITE" id="PS50879">
    <property type="entry name" value="RNASE_H_1"/>
    <property type="match status" value="1"/>
</dbReference>
<keyword evidence="11" id="KW-0511">Multifunctional enzyme</keyword>
<dbReference type="Gene3D" id="1.10.10.200">
    <property type="match status" value="1"/>
</dbReference>
<evidence type="ECO:0000256" key="5">
    <source>
        <dbReference type="ARBA" id="ARBA00022722"/>
    </source>
</evidence>
<dbReference type="GO" id="GO:0003887">
    <property type="term" value="F:DNA-directed DNA polymerase activity"/>
    <property type="evidence" value="ECO:0007669"/>
    <property type="project" value="UniProtKB-KW"/>
</dbReference>
<dbReference type="Gene3D" id="1.10.375.10">
    <property type="entry name" value="Human Immunodeficiency Virus Type 1 Capsid Protein"/>
    <property type="match status" value="1"/>
</dbReference>
<feature type="domain" description="RNase H type-1" evidence="16">
    <location>
        <begin position="855"/>
        <end position="992"/>
    </location>
</feature>
<dbReference type="InterPro" id="IPR036397">
    <property type="entry name" value="RNaseH_sf"/>
</dbReference>
<feature type="domain" description="Reverse transcriptase" evidence="15">
    <location>
        <begin position="407"/>
        <end position="620"/>
    </location>
</feature>
<keyword evidence="18" id="KW-1185">Reference proteome</keyword>
<comment type="caution">
    <text evidence="17">The sequence shown here is derived from an EMBL/GenBank/DDBJ whole genome shotgun (WGS) entry which is preliminary data.</text>
</comment>
<dbReference type="Pfam" id="PF00075">
    <property type="entry name" value="RNase_H"/>
    <property type="match status" value="1"/>
</dbReference>
<accession>A0A3M0L5X0</accession>
<dbReference type="InterPro" id="IPR010661">
    <property type="entry name" value="RVT_thumb"/>
</dbReference>
<dbReference type="SUPFAM" id="SSF53098">
    <property type="entry name" value="Ribonuclease H-like"/>
    <property type="match status" value="1"/>
</dbReference>
<dbReference type="PROSITE" id="PS50878">
    <property type="entry name" value="RT_POL"/>
    <property type="match status" value="1"/>
</dbReference>
<dbReference type="InterPro" id="IPR043128">
    <property type="entry name" value="Rev_trsase/Diguanyl_cyclase"/>
</dbReference>
<dbReference type="InterPro" id="IPR012337">
    <property type="entry name" value="RNaseH-like_sf"/>
</dbReference>
<dbReference type="InterPro" id="IPR002156">
    <property type="entry name" value="RNaseH_domain"/>
</dbReference>
<dbReference type="PROSITE" id="PS50876">
    <property type="entry name" value="ZF_INTEGRASE"/>
    <property type="match status" value="1"/>
</dbReference>
<keyword evidence="4" id="KW-0548">Nucleotidyltransferase</keyword>
<dbReference type="GO" id="GO:0008270">
    <property type="term" value="F:zinc ion binding"/>
    <property type="evidence" value="ECO:0007669"/>
    <property type="project" value="UniProtKB-KW"/>
</dbReference>
<dbReference type="GO" id="GO:0004523">
    <property type="term" value="F:RNA-DNA hybrid ribonuclease activity"/>
    <property type="evidence" value="ECO:0007669"/>
    <property type="project" value="UniProtKB-EC"/>
</dbReference>
<evidence type="ECO:0000256" key="2">
    <source>
        <dbReference type="ARBA" id="ARBA00012180"/>
    </source>
</evidence>
<dbReference type="Gene3D" id="3.10.10.10">
    <property type="entry name" value="HIV Type 1 Reverse Transcriptase, subunit A, domain 1"/>
    <property type="match status" value="1"/>
</dbReference>
<evidence type="ECO:0000259" key="15">
    <source>
        <dbReference type="PROSITE" id="PS50878"/>
    </source>
</evidence>
<feature type="domain" description="Integrase-type" evidence="14">
    <location>
        <begin position="997"/>
        <end position="1036"/>
    </location>
</feature>
<dbReference type="STRING" id="333673.A0A3M0L5X0"/>
<dbReference type="OrthoDB" id="6773263at2759"/>
<dbReference type="SUPFAM" id="SSF56672">
    <property type="entry name" value="DNA/RNA polymerases"/>
    <property type="match status" value="1"/>
</dbReference>
<evidence type="ECO:0000256" key="7">
    <source>
        <dbReference type="ARBA" id="ARBA00022759"/>
    </source>
</evidence>
<evidence type="ECO:0000256" key="8">
    <source>
        <dbReference type="ARBA" id="ARBA00022801"/>
    </source>
</evidence>
<dbReference type="InterPro" id="IPR017856">
    <property type="entry name" value="Integrase-like_N"/>
</dbReference>
<protein>
    <recommendedName>
        <fullName evidence="2">ribonuclease H</fullName>
        <ecNumber evidence="2">3.1.26.4</ecNumber>
    </recommendedName>
</protein>
<dbReference type="Pfam" id="PF06817">
    <property type="entry name" value="RVT_thumb"/>
    <property type="match status" value="1"/>
</dbReference>
<dbReference type="Proteomes" id="UP000269221">
    <property type="component" value="Unassembled WGS sequence"/>
</dbReference>
<dbReference type="SUPFAM" id="SSF47353">
    <property type="entry name" value="Retrovirus capsid dimerization domain-like"/>
    <property type="match status" value="1"/>
</dbReference>
<dbReference type="InterPro" id="IPR000477">
    <property type="entry name" value="RT_dom"/>
</dbReference>
<dbReference type="Gene3D" id="3.30.70.270">
    <property type="match status" value="2"/>
</dbReference>
<organism evidence="17 18">
    <name type="scientific">Hirundo rustica rustica</name>
    <dbReference type="NCBI Taxonomy" id="333673"/>
    <lineage>
        <taxon>Eukaryota</taxon>
        <taxon>Metazoa</taxon>
        <taxon>Chordata</taxon>
        <taxon>Craniata</taxon>
        <taxon>Vertebrata</taxon>
        <taxon>Euteleostomi</taxon>
        <taxon>Archelosauria</taxon>
        <taxon>Archosauria</taxon>
        <taxon>Dinosauria</taxon>
        <taxon>Saurischia</taxon>
        <taxon>Theropoda</taxon>
        <taxon>Coelurosauria</taxon>
        <taxon>Aves</taxon>
        <taxon>Neognathae</taxon>
        <taxon>Neoaves</taxon>
        <taxon>Telluraves</taxon>
        <taxon>Australaves</taxon>
        <taxon>Passeriformes</taxon>
        <taxon>Sylvioidea</taxon>
        <taxon>Hirundinidae</taxon>
        <taxon>Hirundo</taxon>
    </lineage>
</organism>
<keyword evidence="3" id="KW-0808">Transferase</keyword>
<evidence type="ECO:0000256" key="1">
    <source>
        <dbReference type="ARBA" id="ARBA00010879"/>
    </source>
</evidence>
<dbReference type="InterPro" id="IPR043502">
    <property type="entry name" value="DNA/RNA_pol_sf"/>
</dbReference>
<keyword evidence="12" id="KW-0862">Zinc</keyword>
<evidence type="ECO:0000256" key="6">
    <source>
        <dbReference type="ARBA" id="ARBA00022723"/>
    </source>
</evidence>
<dbReference type="SUPFAM" id="SSF47943">
    <property type="entry name" value="Retrovirus capsid protein, N-terminal core domain"/>
    <property type="match status" value="1"/>
</dbReference>
<reference evidence="17 18" key="1">
    <citation type="submission" date="2018-07" db="EMBL/GenBank/DDBJ databases">
        <title>A high quality draft genome assembly of the barn swallow (H. rustica rustica).</title>
        <authorList>
            <person name="Formenti G."/>
            <person name="Chiara M."/>
            <person name="Poveda L."/>
            <person name="Francoijs K.-J."/>
            <person name="Bonisoli-Alquati A."/>
            <person name="Canova L."/>
            <person name="Gianfranceschi L."/>
            <person name="Horner D.S."/>
            <person name="Saino N."/>
        </authorList>
    </citation>
    <scope>NUCLEOTIDE SEQUENCE [LARGE SCALE GENOMIC DNA]</scope>
    <source>
        <strain evidence="17">Chelidonia</strain>
        <tissue evidence="17">Blood</tissue>
    </source>
</reference>
<evidence type="ECO:0000313" key="17">
    <source>
        <dbReference type="EMBL" id="RMC20703.1"/>
    </source>
</evidence>
<sequence length="1036" mass="116426">MDRQAAYDLFASLLKRRGVKGLDLDKDLPSLLRHAASYGFFANPHAVHELAEWRKYGDKLWELVLDDDKSAKKMSKFWKIVQNELLKCEAEKQAVVAAKEAQGKNKIYYGHPSDPNPPGVAFIDLPPPQPPPTAPPLPYNADPLSPTPPDPPATEPFPGALSDLAEAMAQGRRETWAALAQQGWQREDPELAAAAQEQIDTCAFPVIFQPNAQGGQRAELVNLDWKLLSQLRATVASYGVTSEPAKQMLEFLFNANLLLPSDIRGISKLIYTPHQRLLFEARWREEAAMSAALPRPQGDPLTGLTMDELMGQGPFHRIEAQVALGQEKLREAMAVARRVMGKIRAPGGTPIYMGIKQGRDEPLGSFVDKIIEALSKAGPCIFQCIQRMMMSMVENVKMSMFAKKENGGSVESLSEQWLAEKGHDMIKLPDGSFQPYSKIKQLPSEPFVMFVERLTRAFELQVKNEGAQEQVLEKIALANANKQCKAAILSLPMEPVPTLDDMLHIPLHPDDAPHFAFSVPTLNREAPRKRYHWKFLPQGMKNSPSICQWYLSSLLSPVRAAVGEAIILHYMDDVLMCACNDDSLSHALDLTIDSLVAAGFKLQEEKIQRMLPWKYLGLEIGKRTIVMQKLVVKNNIRTLADVQQLCGSLNWVRPWLGLTTEDQDPLFHMLKGGEELSSPRALTQEARAALEKVQECMATRQANRSKSDLPFKFIILGKLPHLHGVIFQWERVEKSKKDKDCRDPLLIIEWVFLSHHRSKRMTRPQELVAELIWKARTRIRELAGCDFECIHIPIEINSDQITKAMLEHLIHENESLQFALDSYTGQISIHWPAHKLFREQIQFKLSLKSVQSRRPLKALTILTDASGTSHKSVITWKNPQTQQWEKDIVKVEGSPQVAELAAVVRAFEKFPEPFNLITDSAYVAGVVSRAEQAVLSEVSNAALFSLLSKLVNMISHREQQFYVMHIRSHTDLPGFIAEGNKRADALAVPVEMAPLPHIFGQAKISHQLFHQNAPGLVHQFHLTREQARAIVAMCPS</sequence>
<evidence type="ECO:0000256" key="10">
    <source>
        <dbReference type="ARBA" id="ARBA00023125"/>
    </source>
</evidence>